<evidence type="ECO:0000259" key="1">
    <source>
        <dbReference type="Pfam" id="PF02627"/>
    </source>
</evidence>
<evidence type="ECO:0000313" key="5">
    <source>
        <dbReference type="Proteomes" id="UP001462961"/>
    </source>
</evidence>
<gene>
    <name evidence="3" type="ORF">A9O66_25135</name>
    <name evidence="2" type="ORF">VOI32_02620</name>
</gene>
<sequence length="125" mass="13025">MSRADFSSPREAARAFTPALSAFVDDTLYPRIWNDPALSPRDRSLVTVAALITGGHLDELPSHLRRAVTNGVTREELSAAITHLAFYAGFPAAISASAVAQATLGANVQTADSAAGSSATQEGLK</sequence>
<dbReference type="EMBL" id="JAYLVJ010000002">
    <property type="protein sequence ID" value="MEO1752822.1"/>
    <property type="molecule type" value="Genomic_DNA"/>
</dbReference>
<reference evidence="2 5" key="3">
    <citation type="submission" date="2024-01" db="EMBL/GenBank/DDBJ databases">
        <title>The diversity of rhizobia nodulating Mimosa spp. in eleven states of Brazil covering several biomes is determined by host plant, location, and edaphic factors.</title>
        <authorList>
            <person name="Rouws L."/>
            <person name="Barauna A."/>
            <person name="Beukes C."/>
            <person name="De Faria S.M."/>
            <person name="Gross E."/>
            <person name="Dos Reis Junior F.B."/>
            <person name="Simon M."/>
            <person name="Maluk M."/>
            <person name="Odee D.W."/>
            <person name="Kenicer G."/>
            <person name="Young J.P.W."/>
            <person name="Reis V.M."/>
            <person name="Zilli J."/>
            <person name="James E.K."/>
        </authorList>
    </citation>
    <scope>NUCLEOTIDE SEQUENCE [LARGE SCALE GENOMIC DNA]</scope>
    <source>
        <strain evidence="2 5">JHI1651</strain>
    </source>
</reference>
<dbReference type="Proteomes" id="UP000509548">
    <property type="component" value="Chromosome 2"/>
</dbReference>
<dbReference type="GO" id="GO:0051920">
    <property type="term" value="F:peroxiredoxin activity"/>
    <property type="evidence" value="ECO:0007669"/>
    <property type="project" value="InterPro"/>
</dbReference>
<dbReference type="PANTHER" id="PTHR33570:SF9">
    <property type="entry name" value="BLL4600 PROTEIN"/>
    <property type="match status" value="1"/>
</dbReference>
<evidence type="ECO:0000313" key="2">
    <source>
        <dbReference type="EMBL" id="MEO1752822.1"/>
    </source>
</evidence>
<dbReference type="RefSeq" id="WP_060603883.1">
    <property type="nucleotide sequence ID" value="NZ_CADFFM010000003.1"/>
</dbReference>
<dbReference type="PANTHER" id="PTHR33570">
    <property type="entry name" value="4-CARBOXYMUCONOLACTONE DECARBOXYLASE FAMILY PROTEIN"/>
    <property type="match status" value="1"/>
</dbReference>
<reference evidence="3 4" key="1">
    <citation type="journal article" date="2014" name="Genome Announc.">
        <title>Draft Genome Sequence of the Haloacid-Degrading Burkholderia caribensis Strain MBA4.</title>
        <authorList>
            <person name="Pan Y."/>
            <person name="Kong K.F."/>
            <person name="Tsang J.S."/>
        </authorList>
    </citation>
    <scope>NUCLEOTIDE SEQUENCE [LARGE SCALE GENOMIC DNA]</scope>
    <source>
        <strain evidence="3 4">852011</strain>
    </source>
</reference>
<feature type="domain" description="Carboxymuconolactone decarboxylase-like" evidence="1">
    <location>
        <begin position="18"/>
        <end position="101"/>
    </location>
</feature>
<dbReference type="EMBL" id="CP015959">
    <property type="protein sequence ID" value="QLB65648.1"/>
    <property type="molecule type" value="Genomic_DNA"/>
</dbReference>
<dbReference type="AlphaFoldDB" id="A0A9Q6S709"/>
<protein>
    <submittedName>
        <fullName evidence="3">4-carboxymuconolactone decarboxylase</fullName>
    </submittedName>
    <submittedName>
        <fullName evidence="2">Carboxymuconolactone decarboxylase family protein</fullName>
    </submittedName>
</protein>
<organism evidence="3 4">
    <name type="scientific">Paraburkholderia caribensis</name>
    <dbReference type="NCBI Taxonomy" id="75105"/>
    <lineage>
        <taxon>Bacteria</taxon>
        <taxon>Pseudomonadati</taxon>
        <taxon>Pseudomonadota</taxon>
        <taxon>Betaproteobacteria</taxon>
        <taxon>Burkholderiales</taxon>
        <taxon>Burkholderiaceae</taxon>
        <taxon>Paraburkholderia</taxon>
    </lineage>
</organism>
<dbReference type="Gene3D" id="1.20.1290.10">
    <property type="entry name" value="AhpD-like"/>
    <property type="match status" value="1"/>
</dbReference>
<dbReference type="Proteomes" id="UP001462961">
    <property type="component" value="Unassembled WGS sequence"/>
</dbReference>
<reference evidence="3" key="2">
    <citation type="submission" date="2016-06" db="EMBL/GenBank/DDBJ databases">
        <authorList>
            <person name="Huang P."/>
            <person name="Jiang X."/>
            <person name="Liu X."/>
        </authorList>
    </citation>
    <scope>NUCLEOTIDE SEQUENCE</scope>
    <source>
        <strain evidence="3">852011</strain>
    </source>
</reference>
<dbReference type="InterPro" id="IPR029032">
    <property type="entry name" value="AhpD-like"/>
</dbReference>
<accession>A0A9Q6S709</accession>
<evidence type="ECO:0000313" key="3">
    <source>
        <dbReference type="EMBL" id="QLB65648.1"/>
    </source>
</evidence>
<evidence type="ECO:0000313" key="4">
    <source>
        <dbReference type="Proteomes" id="UP000509548"/>
    </source>
</evidence>
<dbReference type="InterPro" id="IPR003779">
    <property type="entry name" value="CMD-like"/>
</dbReference>
<dbReference type="InterPro" id="IPR052512">
    <property type="entry name" value="4CMD/NDH-1_regulator"/>
</dbReference>
<name>A0A9Q6S709_9BURK</name>
<proteinExistence type="predicted"/>
<keyword evidence="5" id="KW-1185">Reference proteome</keyword>
<dbReference type="Pfam" id="PF02627">
    <property type="entry name" value="CMD"/>
    <property type="match status" value="1"/>
</dbReference>
<dbReference type="SUPFAM" id="SSF69118">
    <property type="entry name" value="AhpD-like"/>
    <property type="match status" value="1"/>
</dbReference>